<gene>
    <name evidence="1" type="ORF">ACJIZ3_005748</name>
</gene>
<evidence type="ECO:0000313" key="1">
    <source>
        <dbReference type="EMBL" id="KAL3819843.1"/>
    </source>
</evidence>
<dbReference type="AlphaFoldDB" id="A0ABD3S5V2"/>
<proteinExistence type="predicted"/>
<name>A0ABD3S5V2_9LAMI</name>
<organism evidence="1 2">
    <name type="scientific">Penstemon smallii</name>
    <dbReference type="NCBI Taxonomy" id="265156"/>
    <lineage>
        <taxon>Eukaryota</taxon>
        <taxon>Viridiplantae</taxon>
        <taxon>Streptophyta</taxon>
        <taxon>Embryophyta</taxon>
        <taxon>Tracheophyta</taxon>
        <taxon>Spermatophyta</taxon>
        <taxon>Magnoliopsida</taxon>
        <taxon>eudicotyledons</taxon>
        <taxon>Gunneridae</taxon>
        <taxon>Pentapetalae</taxon>
        <taxon>asterids</taxon>
        <taxon>lamiids</taxon>
        <taxon>Lamiales</taxon>
        <taxon>Plantaginaceae</taxon>
        <taxon>Cheloneae</taxon>
        <taxon>Penstemon</taxon>
    </lineage>
</organism>
<comment type="caution">
    <text evidence="1">The sequence shown here is derived from an EMBL/GenBank/DDBJ whole genome shotgun (WGS) entry which is preliminary data.</text>
</comment>
<protein>
    <submittedName>
        <fullName evidence="1">Uncharacterized protein</fullName>
    </submittedName>
</protein>
<dbReference type="EMBL" id="JBJXBP010000007">
    <property type="protein sequence ID" value="KAL3819843.1"/>
    <property type="molecule type" value="Genomic_DNA"/>
</dbReference>
<dbReference type="Proteomes" id="UP001634393">
    <property type="component" value="Unassembled WGS sequence"/>
</dbReference>
<sequence>MQKSNNHIPCKHSFYVDFQTSRRRSYLALAPSWSTSSLSPFPVVREGGFSIIDVRQFSTSSSSSSLVYPFFCTANDALLDNGEFFPISETFSATSEEEGGTYTIGAAHTSAFSASSTAPETGSGQNSSGVKLQSTRLTNGRLIDGHTYKERYTITHEYFLHKV</sequence>
<keyword evidence="2" id="KW-1185">Reference proteome</keyword>
<evidence type="ECO:0000313" key="2">
    <source>
        <dbReference type="Proteomes" id="UP001634393"/>
    </source>
</evidence>
<reference evidence="1 2" key="1">
    <citation type="submission" date="2024-12" db="EMBL/GenBank/DDBJ databases">
        <title>The unique morphological basis and parallel evolutionary history of personate flowers in Penstemon.</title>
        <authorList>
            <person name="Depatie T.H."/>
            <person name="Wessinger C.A."/>
        </authorList>
    </citation>
    <scope>NUCLEOTIDE SEQUENCE [LARGE SCALE GENOMIC DNA]</scope>
    <source>
        <strain evidence="1">WTNN_2</strain>
        <tissue evidence="1">Leaf</tissue>
    </source>
</reference>
<accession>A0ABD3S5V2</accession>